<keyword evidence="4" id="KW-1185">Reference proteome</keyword>
<dbReference type="Proteomes" id="UP000276133">
    <property type="component" value="Unassembled WGS sequence"/>
</dbReference>
<evidence type="ECO:0000256" key="1">
    <source>
        <dbReference type="SAM" id="Phobius"/>
    </source>
</evidence>
<dbReference type="AlphaFoldDB" id="A0A3M7RHB7"/>
<gene>
    <name evidence="3" type="ORF">BpHYR1_046411</name>
</gene>
<organism evidence="3 4">
    <name type="scientific">Brachionus plicatilis</name>
    <name type="common">Marine rotifer</name>
    <name type="synonym">Brachionus muelleri</name>
    <dbReference type="NCBI Taxonomy" id="10195"/>
    <lineage>
        <taxon>Eukaryota</taxon>
        <taxon>Metazoa</taxon>
        <taxon>Spiralia</taxon>
        <taxon>Gnathifera</taxon>
        <taxon>Rotifera</taxon>
        <taxon>Eurotatoria</taxon>
        <taxon>Monogononta</taxon>
        <taxon>Pseudotrocha</taxon>
        <taxon>Ploima</taxon>
        <taxon>Brachionidae</taxon>
        <taxon>Brachionus</taxon>
    </lineage>
</organism>
<feature type="chain" id="PRO_5018236175" evidence="2">
    <location>
        <begin position="19"/>
        <end position="82"/>
    </location>
</feature>
<protein>
    <submittedName>
        <fullName evidence="3">Uncharacterized protein</fullName>
    </submittedName>
</protein>
<keyword evidence="1" id="KW-0472">Membrane</keyword>
<proteinExistence type="predicted"/>
<feature type="signal peptide" evidence="2">
    <location>
        <begin position="1"/>
        <end position="18"/>
    </location>
</feature>
<sequence>MFVCLIGLNGMFLVYVVSGPVAVSVQTNHFEKRSDLCWHGWRVSIPLFIELYLLTFSSLLLSLEKINFFEAPFGANNVAKKF</sequence>
<dbReference type="EMBL" id="REGN01003370">
    <property type="protein sequence ID" value="RNA22976.1"/>
    <property type="molecule type" value="Genomic_DNA"/>
</dbReference>
<evidence type="ECO:0000313" key="4">
    <source>
        <dbReference type="Proteomes" id="UP000276133"/>
    </source>
</evidence>
<feature type="transmembrane region" description="Helical" evidence="1">
    <location>
        <begin position="42"/>
        <end position="63"/>
    </location>
</feature>
<evidence type="ECO:0000256" key="2">
    <source>
        <dbReference type="SAM" id="SignalP"/>
    </source>
</evidence>
<accession>A0A3M7RHB7</accession>
<comment type="caution">
    <text evidence="3">The sequence shown here is derived from an EMBL/GenBank/DDBJ whole genome shotgun (WGS) entry which is preliminary data.</text>
</comment>
<name>A0A3M7RHB7_BRAPC</name>
<keyword evidence="2" id="KW-0732">Signal</keyword>
<reference evidence="3 4" key="1">
    <citation type="journal article" date="2018" name="Sci. Rep.">
        <title>Genomic signatures of local adaptation to the degree of environmental predictability in rotifers.</title>
        <authorList>
            <person name="Franch-Gras L."/>
            <person name="Hahn C."/>
            <person name="Garcia-Roger E.M."/>
            <person name="Carmona M.J."/>
            <person name="Serra M."/>
            <person name="Gomez A."/>
        </authorList>
    </citation>
    <scope>NUCLEOTIDE SEQUENCE [LARGE SCALE GENOMIC DNA]</scope>
    <source>
        <strain evidence="3">HYR1</strain>
    </source>
</reference>
<keyword evidence="1" id="KW-0812">Transmembrane</keyword>
<evidence type="ECO:0000313" key="3">
    <source>
        <dbReference type="EMBL" id="RNA22976.1"/>
    </source>
</evidence>
<keyword evidence="1" id="KW-1133">Transmembrane helix</keyword>